<name>A0A2N7WBI7_9BURK</name>
<dbReference type="EMBL" id="PNYC01000096">
    <property type="protein sequence ID" value="PMS26768.1"/>
    <property type="molecule type" value="Genomic_DNA"/>
</dbReference>
<comment type="caution">
    <text evidence="1">The sequence shown here is derived from an EMBL/GenBank/DDBJ whole genome shotgun (WGS) entry which is preliminary data.</text>
</comment>
<protein>
    <submittedName>
        <fullName evidence="1">Metal-binding protein</fullName>
    </submittedName>
</protein>
<feature type="non-terminal residue" evidence="1">
    <location>
        <position position="24"/>
    </location>
</feature>
<accession>A0A2N7WBI7</accession>
<gene>
    <name evidence="1" type="ORF">C0Z20_31120</name>
</gene>
<reference evidence="1 2" key="1">
    <citation type="submission" date="2018-01" db="EMBL/GenBank/DDBJ databases">
        <title>Whole genome analyses suggest that Burkholderia sensu lato contains two further novel genera in the rhizoxinica-symbiotica group Mycetohabitans gen. nov., and Trinickia gen. nov.: implications for the evolution of diazotrophy and nodulation in the Burkholderiaceae.</title>
        <authorList>
            <person name="Estrada-de los Santos P."/>
            <person name="Palmer M."/>
            <person name="Chavez-Ramirez B."/>
            <person name="Beukes C."/>
            <person name="Steenkamp E.T."/>
            <person name="Hirsch A.M."/>
            <person name="Manyaka P."/>
            <person name="Maluk M."/>
            <person name="Lafos M."/>
            <person name="Crook M."/>
            <person name="Gross E."/>
            <person name="Simon M.F."/>
            <person name="Bueno dos Reis Junior F."/>
            <person name="Poole P.S."/>
            <person name="Venter S.N."/>
            <person name="James E.K."/>
        </authorList>
    </citation>
    <scope>NUCLEOTIDE SEQUENCE [LARGE SCALE GENOMIC DNA]</scope>
    <source>
        <strain evidence="1 2">JPY 581</strain>
    </source>
</reference>
<dbReference type="AlphaFoldDB" id="A0A2N7WBI7"/>
<sequence length="24" mass="2649">MDFRTFDLFAFIRAGEPASGTVSL</sequence>
<keyword evidence="2" id="KW-1185">Reference proteome</keyword>
<dbReference type="Proteomes" id="UP000235777">
    <property type="component" value="Unassembled WGS sequence"/>
</dbReference>
<evidence type="ECO:0000313" key="1">
    <source>
        <dbReference type="EMBL" id="PMS26768.1"/>
    </source>
</evidence>
<proteinExistence type="predicted"/>
<organism evidence="1 2">
    <name type="scientific">Trinickia symbiotica</name>
    <dbReference type="NCBI Taxonomy" id="863227"/>
    <lineage>
        <taxon>Bacteria</taxon>
        <taxon>Pseudomonadati</taxon>
        <taxon>Pseudomonadota</taxon>
        <taxon>Betaproteobacteria</taxon>
        <taxon>Burkholderiales</taxon>
        <taxon>Burkholderiaceae</taxon>
        <taxon>Trinickia</taxon>
    </lineage>
</organism>
<evidence type="ECO:0000313" key="2">
    <source>
        <dbReference type="Proteomes" id="UP000235777"/>
    </source>
</evidence>